<feature type="region of interest" description="Disordered" evidence="1">
    <location>
        <begin position="698"/>
        <end position="717"/>
    </location>
</feature>
<dbReference type="EMBL" id="NHOQ01002364">
    <property type="protein sequence ID" value="PWA17390.1"/>
    <property type="molecule type" value="Genomic_DNA"/>
</dbReference>
<accession>A0A315V1U5</accession>
<dbReference type="Pfam" id="PF00094">
    <property type="entry name" value="VWD"/>
    <property type="match status" value="1"/>
</dbReference>
<protein>
    <recommendedName>
        <fullName evidence="2">VWFD domain-containing protein</fullName>
    </recommendedName>
</protein>
<dbReference type="Proteomes" id="UP000250572">
    <property type="component" value="Unassembled WGS sequence"/>
</dbReference>
<proteinExistence type="predicted"/>
<evidence type="ECO:0000313" key="3">
    <source>
        <dbReference type="EMBL" id="PWA17390.1"/>
    </source>
</evidence>
<dbReference type="PANTHER" id="PTHR37860">
    <property type="entry name" value="AGAP008810-PA"/>
    <property type="match status" value="1"/>
</dbReference>
<evidence type="ECO:0000259" key="2">
    <source>
        <dbReference type="PROSITE" id="PS51233"/>
    </source>
</evidence>
<evidence type="ECO:0000256" key="1">
    <source>
        <dbReference type="SAM" id="MobiDB-lite"/>
    </source>
</evidence>
<dbReference type="InterPro" id="IPR001846">
    <property type="entry name" value="VWF_type-D"/>
</dbReference>
<name>A0A315V1U5_GAMAF</name>
<keyword evidence="4" id="KW-1185">Reference proteome</keyword>
<dbReference type="PROSITE" id="PS51233">
    <property type="entry name" value="VWFD"/>
    <property type="match status" value="1"/>
</dbReference>
<sequence length="1399" mass="153421">MGLSEVSPSERPRDFPQAGLCSIKGALSELRSRAELSVDGRKLLTSGLNVSRAAGRLAGLLSFSPAALNQTRTQHKLDTVLTVQFKGPLRSASLDVHRQDWRFRVAGEAGDWGTRGGTKEARFTLRRTERGEASPAFQVEGWGRLTESLLRASMAVNPELSSSFALIVQGHTSTPSKELMVNVVHSAPQLLPYLPPQLHLRSQLNQSQSNMAALVEVLSGRRKLWALGELAAMEAGYRQTVEVRHSFPQPVPRLVAVSTTYEARRWRHLIQQAIVWGSHQFSLSALHSAAPGLDLEPGNRTLKVYGESTVILLFRCFLLSDHTPLAAHTSVSLSGNDCLVFGSPSVLQFWVWRVGARVNVSAEFLRVQVSGLPRLSSVELVHESSSHSRLDSVLLGWKRQGHLEQYHCAARLHAVGQKNSHARGAGLSRTLNVLVLSWSRNITKSLKVRILRSWNLTEETNETKLELKHPFCSALSQLSLHTLSLRSPRKSSSRLQTHLSWDGAVPVNISLTLNKLSSSVGRACVRLSARQMAVSSGKGCVSMGYRGNLYSQTAELTWHNKSFRQGMTYQKSLEGLHGLQLYMDLDRVSPAPCHSHMLLAKVQTNLRDLLEHRVELGVCPEQPTLWWSGSHRLNSGEKLFYSQCNVSMTGQPLRSRFTLALTNSSTAQGSNISLYTEKSSQRFWRVFVSPCKSVRPAVSLEPERGSPSNKSEQLRPGCQTPDLESVVGNWSLLLGSSGLSGPHGASLQVHATLGRRHQVWVNGTLGGRCLRTAAGYMNGEQRITANRVQKTKKSPGLCEDISAAVCAGMNHSFKAEVQRRERCRETETLGSWSLQTANQRLMMSASGCLERLTAVEVTPTSSDVIQHGAASLCLLLFIVSQERFHFLSSEIQKELLERRKELQHLLTETTEQPADMRLLQDWISIPLLVSQHAEGLLGRGSTGLLSLWLSSSLRRALTSSLPDLLRRLQQASLQGQQELRRPLATLAGVYQDVKGQRLEAAWREAVGMLTGRLLDVLPAELENPHLRALAAAGASALTAALDVAGQQSSHWTEARLATALSGLRKRLASLYTFSRRYCITQARLEPPSVPDSRKLDCAVALSVPLPSLDLSRAAEGELLETVLEEWLLGPLRALASIRPAAELYRFKRRIMDSPFRHQALLVADQFVVTFDGRLYELPVSCPLLLAQDVRSQPSFTLLLGADAQSSLLILMDNSRVHIPLTGQAKADCRNAVPHGPLSSRGLSVTKGSNKVQVSNQEGQSVSCDLQLELCSFTLDGWLHGASAGLLGTNDNDAANDLSLRDGSQAKTPEEFFHSWELEPKCNKSADVSTAAASPASCASFFSSPDSPLSSCFRVVDPAQFLSVCGRSSSKAPCRLAAAFVHLCQQNYVPVEIPGQCVKV</sequence>
<dbReference type="SMART" id="SM00216">
    <property type="entry name" value="VWD"/>
    <property type="match status" value="1"/>
</dbReference>
<dbReference type="PANTHER" id="PTHR37860:SF2">
    <property type="entry name" value="VITELLOGENIN DOMAIN-CONTAINING PROTEIN"/>
    <property type="match status" value="1"/>
</dbReference>
<comment type="caution">
    <text evidence="3">The sequence shown here is derived from an EMBL/GenBank/DDBJ whole genome shotgun (WGS) entry which is preliminary data.</text>
</comment>
<reference evidence="3 4" key="1">
    <citation type="journal article" date="2018" name="G3 (Bethesda)">
        <title>A High-Quality Reference Genome for the Invasive Mosquitofish Gambusia affinis Using a Chicago Library.</title>
        <authorList>
            <person name="Hoffberg S.L."/>
            <person name="Troendle N.J."/>
            <person name="Glenn T.C."/>
            <person name="Mahmud O."/>
            <person name="Louha S."/>
            <person name="Chalopin D."/>
            <person name="Bennetzen J.L."/>
            <person name="Mauricio R."/>
        </authorList>
    </citation>
    <scope>NUCLEOTIDE SEQUENCE [LARGE SCALE GENOMIC DNA]</scope>
    <source>
        <strain evidence="3">NE01/NJP1002.9</strain>
        <tissue evidence="3">Muscle</tissue>
    </source>
</reference>
<organism evidence="3 4">
    <name type="scientific">Gambusia affinis</name>
    <name type="common">Western mosquitofish</name>
    <name type="synonym">Heterandria affinis</name>
    <dbReference type="NCBI Taxonomy" id="33528"/>
    <lineage>
        <taxon>Eukaryota</taxon>
        <taxon>Metazoa</taxon>
        <taxon>Chordata</taxon>
        <taxon>Craniata</taxon>
        <taxon>Vertebrata</taxon>
        <taxon>Euteleostomi</taxon>
        <taxon>Actinopterygii</taxon>
        <taxon>Neopterygii</taxon>
        <taxon>Teleostei</taxon>
        <taxon>Neoteleostei</taxon>
        <taxon>Acanthomorphata</taxon>
        <taxon>Ovalentaria</taxon>
        <taxon>Atherinomorphae</taxon>
        <taxon>Cyprinodontiformes</taxon>
        <taxon>Poeciliidae</taxon>
        <taxon>Poeciliinae</taxon>
        <taxon>Gambusia</taxon>
    </lineage>
</organism>
<evidence type="ECO:0000313" key="4">
    <source>
        <dbReference type="Proteomes" id="UP000250572"/>
    </source>
</evidence>
<gene>
    <name evidence="3" type="ORF">CCH79_00011232</name>
</gene>
<feature type="domain" description="VWFD" evidence="2">
    <location>
        <begin position="1157"/>
        <end position="1322"/>
    </location>
</feature>